<dbReference type="InterPro" id="IPR045155">
    <property type="entry name" value="Beta-lactam_cat"/>
</dbReference>
<dbReference type="PANTHER" id="PTHR35333:SF3">
    <property type="entry name" value="BETA-LACTAMASE-TYPE TRANSPEPTIDASE FOLD CONTAINING PROTEIN"/>
    <property type="match status" value="1"/>
</dbReference>
<evidence type="ECO:0000256" key="6">
    <source>
        <dbReference type="RuleBase" id="RU361140"/>
    </source>
</evidence>
<feature type="signal peptide" evidence="7">
    <location>
        <begin position="1"/>
        <end position="19"/>
    </location>
</feature>
<gene>
    <name evidence="9" type="ORF">FHS31_001900</name>
</gene>
<dbReference type="RefSeq" id="WP_167073131.1">
    <property type="nucleotide sequence ID" value="NZ_JAAOZC010000004.1"/>
</dbReference>
<evidence type="ECO:0000259" key="8">
    <source>
        <dbReference type="Pfam" id="PF13354"/>
    </source>
</evidence>
<evidence type="ECO:0000256" key="1">
    <source>
        <dbReference type="ARBA" id="ARBA00001526"/>
    </source>
</evidence>
<dbReference type="GO" id="GO:0008800">
    <property type="term" value="F:beta-lactamase activity"/>
    <property type="evidence" value="ECO:0007669"/>
    <property type="project" value="UniProtKB-EC"/>
</dbReference>
<feature type="domain" description="Beta-lactamase class A catalytic" evidence="8">
    <location>
        <begin position="47"/>
        <end position="289"/>
    </location>
</feature>
<evidence type="ECO:0000256" key="4">
    <source>
        <dbReference type="ARBA" id="ARBA00022801"/>
    </source>
</evidence>
<evidence type="ECO:0000313" key="10">
    <source>
        <dbReference type="Proteomes" id="UP000727456"/>
    </source>
</evidence>
<evidence type="ECO:0000256" key="5">
    <source>
        <dbReference type="ARBA" id="ARBA00023251"/>
    </source>
</evidence>
<dbReference type="NCBIfam" id="NF033103">
    <property type="entry name" value="bla_class_A"/>
    <property type="match status" value="1"/>
</dbReference>
<evidence type="ECO:0000256" key="2">
    <source>
        <dbReference type="ARBA" id="ARBA00009009"/>
    </source>
</evidence>
<dbReference type="PROSITE" id="PS00146">
    <property type="entry name" value="BETA_LACTAMASE_A"/>
    <property type="match status" value="1"/>
</dbReference>
<evidence type="ECO:0000313" key="9">
    <source>
        <dbReference type="EMBL" id="NIJ08283.1"/>
    </source>
</evidence>
<keyword evidence="7" id="KW-0732">Signal</keyword>
<dbReference type="Gene3D" id="3.40.710.10">
    <property type="entry name" value="DD-peptidase/beta-lactamase superfamily"/>
    <property type="match status" value="1"/>
</dbReference>
<dbReference type="InterPro" id="IPR000871">
    <property type="entry name" value="Beta-lactam_class-A"/>
</dbReference>
<feature type="chain" id="PRO_5046010750" description="Beta-lactamase" evidence="7">
    <location>
        <begin position="20"/>
        <end position="327"/>
    </location>
</feature>
<organism evidence="9 10">
    <name type="scientific">Sphingomonas vulcanisoli</name>
    <dbReference type="NCBI Taxonomy" id="1658060"/>
    <lineage>
        <taxon>Bacteria</taxon>
        <taxon>Pseudomonadati</taxon>
        <taxon>Pseudomonadota</taxon>
        <taxon>Alphaproteobacteria</taxon>
        <taxon>Sphingomonadales</taxon>
        <taxon>Sphingomonadaceae</taxon>
        <taxon>Sphingomonas</taxon>
    </lineage>
</organism>
<name>A0ABX0TT83_9SPHN</name>
<protein>
    <recommendedName>
        <fullName evidence="3 6">Beta-lactamase</fullName>
        <ecNumber evidence="3 6">3.5.2.6</ecNumber>
    </recommendedName>
</protein>
<comment type="catalytic activity">
    <reaction evidence="1 6">
        <text>a beta-lactam + H2O = a substituted beta-amino acid</text>
        <dbReference type="Rhea" id="RHEA:20401"/>
        <dbReference type="ChEBI" id="CHEBI:15377"/>
        <dbReference type="ChEBI" id="CHEBI:35627"/>
        <dbReference type="ChEBI" id="CHEBI:140347"/>
        <dbReference type="EC" id="3.5.2.6"/>
    </reaction>
</comment>
<dbReference type="EMBL" id="JAAOZC010000004">
    <property type="protein sequence ID" value="NIJ08283.1"/>
    <property type="molecule type" value="Genomic_DNA"/>
</dbReference>
<reference evidence="9 10" key="1">
    <citation type="submission" date="2020-03" db="EMBL/GenBank/DDBJ databases">
        <title>Genomic Encyclopedia of Type Strains, Phase III (KMG-III): the genomes of soil and plant-associated and newly described type strains.</title>
        <authorList>
            <person name="Whitman W."/>
        </authorList>
    </citation>
    <scope>NUCLEOTIDE SEQUENCE [LARGE SCALE GENOMIC DNA]</scope>
    <source>
        <strain evidence="9 10">CECT 8804</strain>
    </source>
</reference>
<dbReference type="EC" id="3.5.2.6" evidence="3 6"/>
<comment type="caution">
    <text evidence="9">The sequence shown here is derived from an EMBL/GenBank/DDBJ whole genome shotgun (WGS) entry which is preliminary data.</text>
</comment>
<dbReference type="SUPFAM" id="SSF56601">
    <property type="entry name" value="beta-lactamase/transpeptidase-like"/>
    <property type="match status" value="1"/>
</dbReference>
<dbReference type="PRINTS" id="PR00118">
    <property type="entry name" value="BLACTAMASEA"/>
</dbReference>
<evidence type="ECO:0000256" key="7">
    <source>
        <dbReference type="SAM" id="SignalP"/>
    </source>
</evidence>
<dbReference type="InterPro" id="IPR023650">
    <property type="entry name" value="Beta-lactam_class-A_AS"/>
</dbReference>
<keyword evidence="10" id="KW-1185">Reference proteome</keyword>
<sequence length="327" mass="34562">MRIWLFSGAALLAAAPLSAQPAAPNQISSTLQPRLAALAHSAPARVGIAAIDLTNGEMVSVNGADRFPMASTVKVAIAAAFLHQVQLGRQSLDRVYSMAADERRKASRIGNMRGFGRTASGADLIDLMLTRSDNSAADILLGAVGGTVAVGEWLHQAGVTGQRVDRSIADLLSAREVKTRVEVGRKRHKHWITVTVPKSAPVGDVRDSSTPEAMATLLAKLRSGDLLDSQHTAYLFDVMARCRTGAHRLKAMLPGDALIAHKTGTLDGVSNDVGIISLPNGHELAVAVFEQGSGGHGPRDRNIAQLGRMLYDGFGTLPIDFGMSEGH</sequence>
<keyword evidence="4 6" id="KW-0378">Hydrolase</keyword>
<accession>A0ABX0TT83</accession>
<dbReference type="PANTHER" id="PTHR35333">
    <property type="entry name" value="BETA-LACTAMASE"/>
    <property type="match status" value="1"/>
</dbReference>
<dbReference type="InterPro" id="IPR012338">
    <property type="entry name" value="Beta-lactam/transpept-like"/>
</dbReference>
<keyword evidence="5 6" id="KW-0046">Antibiotic resistance</keyword>
<evidence type="ECO:0000256" key="3">
    <source>
        <dbReference type="ARBA" id="ARBA00012865"/>
    </source>
</evidence>
<dbReference type="Proteomes" id="UP000727456">
    <property type="component" value="Unassembled WGS sequence"/>
</dbReference>
<proteinExistence type="inferred from homology"/>
<dbReference type="Pfam" id="PF13354">
    <property type="entry name" value="Beta-lactamase2"/>
    <property type="match status" value="1"/>
</dbReference>
<comment type="similarity">
    <text evidence="2 6">Belongs to the class-A beta-lactamase family.</text>
</comment>